<organism evidence="7 8">
    <name type="scientific">Romanomermis culicivorax</name>
    <name type="common">Nematode worm</name>
    <dbReference type="NCBI Taxonomy" id="13658"/>
    <lineage>
        <taxon>Eukaryota</taxon>
        <taxon>Metazoa</taxon>
        <taxon>Ecdysozoa</taxon>
        <taxon>Nematoda</taxon>
        <taxon>Enoplea</taxon>
        <taxon>Dorylaimia</taxon>
        <taxon>Mermithida</taxon>
        <taxon>Mermithoidea</taxon>
        <taxon>Mermithidae</taxon>
        <taxon>Romanomermis</taxon>
    </lineage>
</organism>
<dbReference type="OMA" id="SIVYSPC"/>
<sequence length="446" mass="50428">MMNFTASNTTNFCATLPQKSNFFTLTVNILYVYFLPLVVVVGVTGNILNLLVLNGKSLVARSKAKYFLSAMALSDLGFLPVMLLLNLRLYEALASMAGFARWSARTKMTLTFFANTLLASSACTEIQFAVCVTVERLVAIRSPLHAHMFLNKRRVICILCSIFLLSIILNVYHFFWLSASVSTSLCGKERVEVRWLNATDIGYLAYKFREFSITISPFFVTILPFFLVVFLDFALIYFLRESEKGAFLRRSSSSQSSTTTGQSKAEAKMTITVLIIVITFSIFCLPSVVLYWLTTMTDMIKAGYQRRQDLVMLFNFLVALNKTLNFVIFCLSSSNFRSKLIDILCKIRKNKGRLLRRDYSSGGGKDGRRVSSPPTNCFISPNINAGDKNNSRSRMSKNYRKTSDYNKIVNNVYRQSEPTKLNLMVMKKYSKVDDVQHGTYVGLTAL</sequence>
<dbReference type="WBParaSite" id="nRc.2.0.1.t26143-RA">
    <property type="protein sequence ID" value="nRc.2.0.1.t26143-RA"/>
    <property type="gene ID" value="nRc.2.0.1.g26143"/>
</dbReference>
<evidence type="ECO:0000256" key="3">
    <source>
        <dbReference type="ARBA" id="ARBA00022989"/>
    </source>
</evidence>
<feature type="transmembrane region" description="Helical" evidence="5">
    <location>
        <begin position="155"/>
        <end position="175"/>
    </location>
</feature>
<dbReference type="Proteomes" id="UP000887565">
    <property type="component" value="Unplaced"/>
</dbReference>
<dbReference type="Gene3D" id="1.20.1070.10">
    <property type="entry name" value="Rhodopsin 7-helix transmembrane proteins"/>
    <property type="match status" value="1"/>
</dbReference>
<evidence type="ECO:0000256" key="1">
    <source>
        <dbReference type="ARBA" id="ARBA00004370"/>
    </source>
</evidence>
<dbReference type="AlphaFoldDB" id="A0A915JJ50"/>
<dbReference type="GO" id="GO:0016020">
    <property type="term" value="C:membrane"/>
    <property type="evidence" value="ECO:0007669"/>
    <property type="project" value="UniProtKB-SubCell"/>
</dbReference>
<dbReference type="PROSITE" id="PS50262">
    <property type="entry name" value="G_PROTEIN_RECEP_F1_2"/>
    <property type="match status" value="1"/>
</dbReference>
<feature type="transmembrane region" description="Helical" evidence="5">
    <location>
        <begin position="218"/>
        <end position="239"/>
    </location>
</feature>
<keyword evidence="2 5" id="KW-0812">Transmembrane</keyword>
<dbReference type="SUPFAM" id="SSF81321">
    <property type="entry name" value="Family A G protein-coupled receptor-like"/>
    <property type="match status" value="1"/>
</dbReference>
<feature type="transmembrane region" description="Helical" evidence="5">
    <location>
        <begin position="110"/>
        <end position="134"/>
    </location>
</feature>
<keyword evidence="7" id="KW-1185">Reference proteome</keyword>
<keyword evidence="3 5" id="KW-1133">Transmembrane helix</keyword>
<feature type="domain" description="G-protein coupled receptors family 1 profile" evidence="6">
    <location>
        <begin position="45"/>
        <end position="329"/>
    </location>
</feature>
<name>A0A915JJ50_ROMCU</name>
<feature type="transmembrane region" description="Helical" evidence="5">
    <location>
        <begin position="66"/>
        <end position="90"/>
    </location>
</feature>
<accession>A0A915JJ50</accession>
<dbReference type="InterPro" id="IPR000276">
    <property type="entry name" value="GPCR_Rhodpsn"/>
</dbReference>
<dbReference type="CDD" id="cd14978">
    <property type="entry name" value="7tmA_FMRFamide_R-like"/>
    <property type="match status" value="1"/>
</dbReference>
<dbReference type="GO" id="GO:0004930">
    <property type="term" value="F:G protein-coupled receptor activity"/>
    <property type="evidence" value="ECO:0007669"/>
    <property type="project" value="InterPro"/>
</dbReference>
<evidence type="ECO:0000256" key="5">
    <source>
        <dbReference type="SAM" id="Phobius"/>
    </source>
</evidence>
<reference evidence="8" key="1">
    <citation type="submission" date="2022-11" db="UniProtKB">
        <authorList>
            <consortium name="WormBaseParasite"/>
        </authorList>
    </citation>
    <scope>IDENTIFICATION</scope>
</reference>
<comment type="subcellular location">
    <subcellularLocation>
        <location evidence="1">Membrane</location>
    </subcellularLocation>
</comment>
<evidence type="ECO:0000256" key="4">
    <source>
        <dbReference type="ARBA" id="ARBA00023136"/>
    </source>
</evidence>
<dbReference type="Pfam" id="PF00001">
    <property type="entry name" value="7tm_1"/>
    <property type="match status" value="1"/>
</dbReference>
<dbReference type="PRINTS" id="PR00237">
    <property type="entry name" value="GPCRRHODOPSN"/>
</dbReference>
<dbReference type="InterPro" id="IPR017452">
    <property type="entry name" value="GPCR_Rhodpsn_7TM"/>
</dbReference>
<proteinExistence type="predicted"/>
<feature type="transmembrane region" description="Helical" evidence="5">
    <location>
        <begin position="313"/>
        <end position="331"/>
    </location>
</feature>
<evidence type="ECO:0000313" key="8">
    <source>
        <dbReference type="WBParaSite" id="nRc.2.0.1.t26143-RA"/>
    </source>
</evidence>
<keyword evidence="4 5" id="KW-0472">Membrane</keyword>
<feature type="transmembrane region" description="Helical" evidence="5">
    <location>
        <begin position="30"/>
        <end position="54"/>
    </location>
</feature>
<evidence type="ECO:0000259" key="6">
    <source>
        <dbReference type="PROSITE" id="PS50262"/>
    </source>
</evidence>
<feature type="transmembrane region" description="Helical" evidence="5">
    <location>
        <begin position="271"/>
        <end position="293"/>
    </location>
</feature>
<protein>
    <submittedName>
        <fullName evidence="8">G-protein coupled receptors family 1 profile domain-containing protein</fullName>
    </submittedName>
</protein>
<dbReference type="PANTHER" id="PTHR46895">
    <property type="entry name" value="PROTEIN CBG20548-RELATED"/>
    <property type="match status" value="1"/>
</dbReference>
<evidence type="ECO:0000256" key="2">
    <source>
        <dbReference type="ARBA" id="ARBA00022692"/>
    </source>
</evidence>
<evidence type="ECO:0000313" key="7">
    <source>
        <dbReference type="Proteomes" id="UP000887565"/>
    </source>
</evidence>
<dbReference type="PANTHER" id="PTHR46895:SF2">
    <property type="entry name" value="G-PROTEIN COUPLED RECEPTORS FAMILY 1 PROFILE DOMAIN-CONTAINING PROTEIN"/>
    <property type="match status" value="1"/>
</dbReference>